<dbReference type="Proteomes" id="UP001468345">
    <property type="component" value="Chromosome"/>
</dbReference>
<organism evidence="1 2">
    <name type="scientific">Staphylococcus casei</name>
    <dbReference type="NCBI Taxonomy" id="201828"/>
    <lineage>
        <taxon>Bacteria</taxon>
        <taxon>Bacillati</taxon>
        <taxon>Bacillota</taxon>
        <taxon>Bacilli</taxon>
        <taxon>Bacillales</taxon>
        <taxon>Staphylococcaceae</taxon>
        <taxon>Staphylococcus</taxon>
    </lineage>
</organism>
<dbReference type="RefSeq" id="WP_341636411.1">
    <property type="nucleotide sequence ID" value="NZ_CP133006.1"/>
</dbReference>
<dbReference type="EMBL" id="CP133006">
    <property type="protein sequence ID" value="WZG09614.1"/>
    <property type="molecule type" value="Genomic_DNA"/>
</dbReference>
<evidence type="ECO:0000313" key="2">
    <source>
        <dbReference type="Proteomes" id="UP001468345"/>
    </source>
</evidence>
<name>A0ABZ2WCP9_9STAP</name>
<reference evidence="1 2" key="1">
    <citation type="journal article" date="2024" name="ISME J.">
        <title>Staphylococcus epidermidis bacteriocin A37 kills natural competitors with a unique mechanism of action.</title>
        <authorList>
            <person name="Puls J.S."/>
            <person name="Winnerling B."/>
            <person name="Power J.J."/>
            <person name="Kruger A.M."/>
            <person name="Brajtenbach D."/>
            <person name="Johnson M."/>
            <person name="Bilici K."/>
            <person name="Camus L."/>
            <person name="Fliesswasser T."/>
            <person name="Schneider T."/>
            <person name="Sahl H.G."/>
            <person name="Ghosal D."/>
            <person name="Kubitscheck U."/>
            <person name="Heilbronner S."/>
            <person name="Grein F."/>
        </authorList>
    </citation>
    <scope>NUCLEOTIDE SEQUENCE [LARGE SCALE GENOMIC DNA]</scope>
    <source>
        <strain evidence="1 2">SCK7</strain>
    </source>
</reference>
<protein>
    <recommendedName>
        <fullName evidence="3">Phage protein</fullName>
    </recommendedName>
</protein>
<gene>
    <name evidence="1" type="ORF">SHJJP9002_001578</name>
</gene>
<keyword evidence="2" id="KW-1185">Reference proteome</keyword>
<evidence type="ECO:0000313" key="1">
    <source>
        <dbReference type="EMBL" id="WZG09614.1"/>
    </source>
</evidence>
<sequence>MIIIDLKLNEFTNTYTAISDKGTEYSFEFHKDTPLGHVEKCLNILEVKIDELEK</sequence>
<proteinExistence type="predicted"/>
<accession>A0ABZ2WCP9</accession>
<evidence type="ECO:0008006" key="3">
    <source>
        <dbReference type="Google" id="ProtNLM"/>
    </source>
</evidence>